<feature type="compositionally biased region" description="Polar residues" evidence="1">
    <location>
        <begin position="1"/>
        <end position="31"/>
    </location>
</feature>
<name>A0ABY9BPH4_VITVI</name>
<gene>
    <name evidence="2" type="ORF">VitviT2T_004192</name>
</gene>
<sequence>MSTETATDDAQNSNPISNSTPKLQNPGNGEISTYRAPQTCDDIDNSYSTPCIGVTSSPGHGSGSTGLSCSAPVSPMHFSFCTMSSPTTLTSTSSSIEAEFTFSIQLAYYKNSMAVTLTMTFVDELSLKQLDPTDEALHAPIEATTTSSTFEHQHRN</sequence>
<dbReference type="Proteomes" id="UP001227230">
    <property type="component" value="Chromosome 3"/>
</dbReference>
<dbReference type="EMBL" id="CP126650">
    <property type="protein sequence ID" value="WJZ84592.1"/>
    <property type="molecule type" value="Genomic_DNA"/>
</dbReference>
<evidence type="ECO:0000256" key="1">
    <source>
        <dbReference type="SAM" id="MobiDB-lite"/>
    </source>
</evidence>
<organism evidence="2 3">
    <name type="scientific">Vitis vinifera</name>
    <name type="common">Grape</name>
    <dbReference type="NCBI Taxonomy" id="29760"/>
    <lineage>
        <taxon>Eukaryota</taxon>
        <taxon>Viridiplantae</taxon>
        <taxon>Streptophyta</taxon>
        <taxon>Embryophyta</taxon>
        <taxon>Tracheophyta</taxon>
        <taxon>Spermatophyta</taxon>
        <taxon>Magnoliopsida</taxon>
        <taxon>eudicotyledons</taxon>
        <taxon>Gunneridae</taxon>
        <taxon>Pentapetalae</taxon>
        <taxon>rosids</taxon>
        <taxon>Vitales</taxon>
        <taxon>Vitaceae</taxon>
        <taxon>Viteae</taxon>
        <taxon>Vitis</taxon>
    </lineage>
</organism>
<keyword evidence="3" id="KW-1185">Reference proteome</keyword>
<reference evidence="2 3" key="1">
    <citation type="journal article" date="2023" name="Hortic Res">
        <title>The complete reference genome for grapevine (Vitis vinifera L.) genetics and breeding.</title>
        <authorList>
            <person name="Shi X."/>
            <person name="Cao S."/>
            <person name="Wang X."/>
            <person name="Huang S."/>
            <person name="Wang Y."/>
            <person name="Liu Z."/>
            <person name="Liu W."/>
            <person name="Leng X."/>
            <person name="Peng Y."/>
            <person name="Wang N."/>
            <person name="Wang Y."/>
            <person name="Ma Z."/>
            <person name="Xu X."/>
            <person name="Zhang F."/>
            <person name="Xue H."/>
            <person name="Zhong H."/>
            <person name="Wang Y."/>
            <person name="Zhang K."/>
            <person name="Velt A."/>
            <person name="Avia K."/>
            <person name="Holtgrawe D."/>
            <person name="Grimplet J."/>
            <person name="Matus J.T."/>
            <person name="Ware D."/>
            <person name="Wu X."/>
            <person name="Wang H."/>
            <person name="Liu C."/>
            <person name="Fang Y."/>
            <person name="Rustenholz C."/>
            <person name="Cheng Z."/>
            <person name="Xiao H."/>
            <person name="Zhou Y."/>
        </authorList>
    </citation>
    <scope>NUCLEOTIDE SEQUENCE [LARGE SCALE GENOMIC DNA]</scope>
    <source>
        <strain evidence="3">cv. Pinot noir / PN40024</strain>
        <tissue evidence="2">Leaf</tissue>
    </source>
</reference>
<evidence type="ECO:0000313" key="3">
    <source>
        <dbReference type="Proteomes" id="UP001227230"/>
    </source>
</evidence>
<evidence type="ECO:0000313" key="2">
    <source>
        <dbReference type="EMBL" id="WJZ84592.1"/>
    </source>
</evidence>
<proteinExistence type="predicted"/>
<protein>
    <submittedName>
        <fullName evidence="2">Uncharacterized protein</fullName>
    </submittedName>
</protein>
<feature type="region of interest" description="Disordered" evidence="1">
    <location>
        <begin position="1"/>
        <end position="39"/>
    </location>
</feature>
<accession>A0ABY9BPH4</accession>